<dbReference type="Gene3D" id="2.30.110.10">
    <property type="entry name" value="Electron Transport, Fmn-binding Protein, Chain A"/>
    <property type="match status" value="1"/>
</dbReference>
<gene>
    <name evidence="3" type="ORF">EDM22_12195</name>
</gene>
<proteinExistence type="predicted"/>
<dbReference type="InterPro" id="IPR011576">
    <property type="entry name" value="Pyridox_Oxase_N"/>
</dbReference>
<reference evidence="3 4" key="1">
    <citation type="submission" date="2018-10" db="EMBL/GenBank/DDBJ databases">
        <title>Isolation, diversity and antibacterial activity of antinobacteria from the wheat rhizosphere soil.</title>
        <authorList>
            <person name="Sun T."/>
        </authorList>
    </citation>
    <scope>NUCLEOTIDE SEQUENCE [LARGE SCALE GENOMIC DNA]</scope>
    <source>
        <strain evidence="3 4">SJ-23</strain>
    </source>
</reference>
<comment type="caution">
    <text evidence="3">The sequence shown here is derived from an EMBL/GenBank/DDBJ whole genome shotgun (WGS) entry which is preliminary data.</text>
</comment>
<dbReference type="GO" id="GO:0016627">
    <property type="term" value="F:oxidoreductase activity, acting on the CH-CH group of donors"/>
    <property type="evidence" value="ECO:0007669"/>
    <property type="project" value="TreeGrafter"/>
</dbReference>
<dbReference type="InterPro" id="IPR019920">
    <property type="entry name" value="F420-binding_dom_put"/>
</dbReference>
<dbReference type="SUPFAM" id="SSF50475">
    <property type="entry name" value="FMN-binding split barrel"/>
    <property type="match status" value="1"/>
</dbReference>
<dbReference type="OrthoDB" id="162914at2"/>
<dbReference type="Proteomes" id="UP000275048">
    <property type="component" value="Unassembled WGS sequence"/>
</dbReference>
<dbReference type="EMBL" id="RHHB01000025">
    <property type="protein sequence ID" value="RNB47386.1"/>
    <property type="molecule type" value="Genomic_DNA"/>
</dbReference>
<dbReference type="RefSeq" id="WP_122937325.1">
    <property type="nucleotide sequence ID" value="NZ_JBHSNT010000098.1"/>
</dbReference>
<sequence length="130" mass="14849">MTVEIDEHFARILAAPVFGHLGTVRPDGSVQVNPMWFERDGDTLRFTHTTKRKKFRNLQGDPRMTLEAIDPEAPYKYVEVRGRLVEVIPDPEGAFYVRLGRRYGNPGTQAPADRADRVILVMRIEKVTGR</sequence>
<dbReference type="AlphaFoldDB" id="A0A3M8A883"/>
<dbReference type="GO" id="GO:0070967">
    <property type="term" value="F:coenzyme F420 binding"/>
    <property type="evidence" value="ECO:0007669"/>
    <property type="project" value="TreeGrafter"/>
</dbReference>
<dbReference type="NCBIfam" id="TIGR03618">
    <property type="entry name" value="Rv1155_F420"/>
    <property type="match status" value="1"/>
</dbReference>
<dbReference type="GO" id="GO:0005829">
    <property type="term" value="C:cytosol"/>
    <property type="evidence" value="ECO:0007669"/>
    <property type="project" value="TreeGrafter"/>
</dbReference>
<evidence type="ECO:0000313" key="4">
    <source>
        <dbReference type="Proteomes" id="UP000275048"/>
    </source>
</evidence>
<keyword evidence="4" id="KW-1185">Reference proteome</keyword>
<dbReference type="Pfam" id="PF01243">
    <property type="entry name" value="PNPOx_N"/>
    <property type="match status" value="1"/>
</dbReference>
<dbReference type="PANTHER" id="PTHR35176:SF6">
    <property type="entry name" value="HEME OXYGENASE HI_0854-RELATED"/>
    <property type="match status" value="1"/>
</dbReference>
<keyword evidence="1" id="KW-0560">Oxidoreductase</keyword>
<evidence type="ECO:0000256" key="1">
    <source>
        <dbReference type="ARBA" id="ARBA00023002"/>
    </source>
</evidence>
<name>A0A3M8A883_9MICO</name>
<organism evidence="3 4">
    <name type="scientific">Agromyces tardus</name>
    <dbReference type="NCBI Taxonomy" id="2583849"/>
    <lineage>
        <taxon>Bacteria</taxon>
        <taxon>Bacillati</taxon>
        <taxon>Actinomycetota</taxon>
        <taxon>Actinomycetes</taxon>
        <taxon>Micrococcales</taxon>
        <taxon>Microbacteriaceae</taxon>
        <taxon>Agromyces</taxon>
    </lineage>
</organism>
<dbReference type="PANTHER" id="PTHR35176">
    <property type="entry name" value="HEME OXYGENASE HI_0854-RELATED"/>
    <property type="match status" value="1"/>
</dbReference>
<accession>A0A3M8A883</accession>
<dbReference type="InterPro" id="IPR052019">
    <property type="entry name" value="F420H2_bilvrd_red/Heme_oxyg"/>
</dbReference>
<dbReference type="InterPro" id="IPR012349">
    <property type="entry name" value="Split_barrel_FMN-bd"/>
</dbReference>
<evidence type="ECO:0000313" key="3">
    <source>
        <dbReference type="EMBL" id="RNB47386.1"/>
    </source>
</evidence>
<feature type="domain" description="Pyridoxamine 5'-phosphate oxidase N-terminal" evidence="2">
    <location>
        <begin position="5"/>
        <end position="128"/>
    </location>
</feature>
<evidence type="ECO:0000259" key="2">
    <source>
        <dbReference type="Pfam" id="PF01243"/>
    </source>
</evidence>
<protein>
    <submittedName>
        <fullName evidence="3">PPOX class F420-dependent oxidoreductase</fullName>
    </submittedName>
</protein>